<organism evidence="2 3">
    <name type="scientific">Pristionchus mayeri</name>
    <dbReference type="NCBI Taxonomy" id="1317129"/>
    <lineage>
        <taxon>Eukaryota</taxon>
        <taxon>Metazoa</taxon>
        <taxon>Ecdysozoa</taxon>
        <taxon>Nematoda</taxon>
        <taxon>Chromadorea</taxon>
        <taxon>Rhabditida</taxon>
        <taxon>Rhabditina</taxon>
        <taxon>Diplogasteromorpha</taxon>
        <taxon>Diplogasteroidea</taxon>
        <taxon>Neodiplogasteridae</taxon>
        <taxon>Pristionchus</taxon>
    </lineage>
</organism>
<feature type="region of interest" description="Disordered" evidence="1">
    <location>
        <begin position="88"/>
        <end position="108"/>
    </location>
</feature>
<gene>
    <name evidence="2" type="ORF">PMAYCL1PPCAC_04800</name>
</gene>
<feature type="non-terminal residue" evidence="2">
    <location>
        <position position="1"/>
    </location>
</feature>
<evidence type="ECO:0000256" key="1">
    <source>
        <dbReference type="SAM" id="MobiDB-lite"/>
    </source>
</evidence>
<name>A0AAN4ZCT6_9BILA</name>
<dbReference type="AlphaFoldDB" id="A0AAN4ZCT6"/>
<evidence type="ECO:0000313" key="3">
    <source>
        <dbReference type="Proteomes" id="UP001328107"/>
    </source>
</evidence>
<accession>A0AAN4ZCT6</accession>
<keyword evidence="3" id="KW-1185">Reference proteome</keyword>
<comment type="caution">
    <text evidence="2">The sequence shown here is derived from an EMBL/GenBank/DDBJ whole genome shotgun (WGS) entry which is preliminary data.</text>
</comment>
<feature type="non-terminal residue" evidence="2">
    <location>
        <position position="108"/>
    </location>
</feature>
<proteinExistence type="predicted"/>
<sequence length="108" mass="12549">RMGPQIELVIVSKETWTMLWKRWTSALKEGQTFCDGGRYFDKLLPRIRKDAKSNPTYDEIVGKYTVIFVLLQPVDFMTETCTQWPCEGPKNNKETLTLAYPTEEGLQQ</sequence>
<dbReference type="EMBL" id="BTRK01000002">
    <property type="protein sequence ID" value="GMR34605.1"/>
    <property type="molecule type" value="Genomic_DNA"/>
</dbReference>
<dbReference type="Proteomes" id="UP001328107">
    <property type="component" value="Unassembled WGS sequence"/>
</dbReference>
<evidence type="ECO:0000313" key="2">
    <source>
        <dbReference type="EMBL" id="GMR34605.1"/>
    </source>
</evidence>
<reference evidence="3" key="1">
    <citation type="submission" date="2022-10" db="EMBL/GenBank/DDBJ databases">
        <title>Genome assembly of Pristionchus species.</title>
        <authorList>
            <person name="Yoshida K."/>
            <person name="Sommer R.J."/>
        </authorList>
    </citation>
    <scope>NUCLEOTIDE SEQUENCE [LARGE SCALE GENOMIC DNA]</scope>
    <source>
        <strain evidence="3">RS5460</strain>
    </source>
</reference>
<protein>
    <submittedName>
        <fullName evidence="2">Uncharacterized protein</fullName>
    </submittedName>
</protein>